<proteinExistence type="predicted"/>
<keyword evidence="4" id="KW-1185">Reference proteome</keyword>
<dbReference type="PANTHER" id="PTHR40446">
    <property type="entry name" value="N-ACETYLGLUCOSAMINE-1-PHOSPHODIESTER ALPHA-N-ACETYLGLUCOSAMINIDASE"/>
    <property type="match status" value="1"/>
</dbReference>
<dbReference type="Pfam" id="PF09992">
    <property type="entry name" value="NAGPA"/>
    <property type="match status" value="1"/>
</dbReference>
<name>A0A852TWE8_9ACTN</name>
<organism evidence="3 4">
    <name type="scientific">Spinactinospora alkalitolerans</name>
    <dbReference type="NCBI Taxonomy" id="687207"/>
    <lineage>
        <taxon>Bacteria</taxon>
        <taxon>Bacillati</taxon>
        <taxon>Actinomycetota</taxon>
        <taxon>Actinomycetes</taxon>
        <taxon>Streptosporangiales</taxon>
        <taxon>Nocardiopsidaceae</taxon>
        <taxon>Spinactinospora</taxon>
    </lineage>
</organism>
<protein>
    <recommendedName>
        <fullName evidence="2">Phosphodiester glycosidase domain-containing protein</fullName>
    </recommendedName>
</protein>
<reference evidence="3 4" key="1">
    <citation type="submission" date="2020-07" db="EMBL/GenBank/DDBJ databases">
        <title>Sequencing the genomes of 1000 actinobacteria strains.</title>
        <authorList>
            <person name="Klenk H.-P."/>
        </authorList>
    </citation>
    <scope>NUCLEOTIDE SEQUENCE [LARGE SCALE GENOMIC DNA]</scope>
    <source>
        <strain evidence="3 4">CXB654</strain>
    </source>
</reference>
<sequence length="721" mass="72867">MSGRAVGAGAAITAIALVSALSPALTSCAPVSAATAATARSRPVAPGVELTSTNLEGAEPQRFTTLSVDLDGGARVGYLSGGSVTDAAPLTEQAAQAGAVAAVNGDFFDIGGSLAPLGPAVRGGEVVKSPSVGRSTAVTIDAGGVGRVQDLLFDGTAALPDGEVRIDRLNSHEIPVDGIGAFTSLWGAHPRGRAVRGADRVREVVIADGRVTEVRDAAGAGAPSGTVLVGREAGADRLAGLRRGDEVAVDYALTADGAGPRTAIGGRNVLLRGGEVAFTGASAREPRTAVGFSADGTEMYVVTADGRHAGGRGATLRQMGERLRAAGAEVGLELDGGGSSTLVARTPGGGNRIENRTGEAERAVPNGLAVYAPEGSGEARGLWVRPRIDPLPDPGPSAPVLADPHRVFSGLTRALDATAHDEAYGPVSDPVPAGEIEWSADSGSAEKGSYTAAEPGTALVTARSGDIAGEAELEVLPAPERIEATVPAVALPDGSSSATFGLTGIAPDGTRAPIEPADASLDYDRDLVAVTARGDGVFEVEPAADDGSGTIAVSVGGKEVVLPVHIGAEERTIAAFDDAADWTAASVGGSAAVSGVKGREGRGLRLSYDFTGSTATRAAYALPPARLAVDGHISELSLWVKGDDRDGMLAITVTDGDGLRRSLYGPRIAWEGWRRADVDVTGGLAQPISVDRVYVVETRSGERYSGGVVFDDLTADVTPIG</sequence>
<dbReference type="PANTHER" id="PTHR40446:SF2">
    <property type="entry name" value="N-ACETYLGLUCOSAMINE-1-PHOSPHODIESTER ALPHA-N-ACETYLGLUCOSAMINIDASE"/>
    <property type="match status" value="1"/>
</dbReference>
<evidence type="ECO:0000313" key="4">
    <source>
        <dbReference type="Proteomes" id="UP000589036"/>
    </source>
</evidence>
<feature type="signal peptide" evidence="1">
    <location>
        <begin position="1"/>
        <end position="33"/>
    </location>
</feature>
<feature type="domain" description="Phosphodiester glycosidase" evidence="2">
    <location>
        <begin position="204"/>
        <end position="371"/>
    </location>
</feature>
<dbReference type="AlphaFoldDB" id="A0A852TWE8"/>
<evidence type="ECO:0000256" key="1">
    <source>
        <dbReference type="SAM" id="SignalP"/>
    </source>
</evidence>
<keyword evidence="1" id="KW-0732">Signal</keyword>
<gene>
    <name evidence="3" type="ORF">HDA32_003956</name>
</gene>
<evidence type="ECO:0000313" key="3">
    <source>
        <dbReference type="EMBL" id="NYE48836.1"/>
    </source>
</evidence>
<comment type="caution">
    <text evidence="3">The sequence shown here is derived from an EMBL/GenBank/DDBJ whole genome shotgun (WGS) entry which is preliminary data.</text>
</comment>
<dbReference type="InterPro" id="IPR018711">
    <property type="entry name" value="NAGPA"/>
</dbReference>
<evidence type="ECO:0000259" key="2">
    <source>
        <dbReference type="Pfam" id="PF09992"/>
    </source>
</evidence>
<dbReference type="Proteomes" id="UP000589036">
    <property type="component" value="Unassembled WGS sequence"/>
</dbReference>
<accession>A0A852TWE8</accession>
<dbReference type="PROSITE" id="PS51257">
    <property type="entry name" value="PROKAR_LIPOPROTEIN"/>
    <property type="match status" value="1"/>
</dbReference>
<dbReference type="RefSeq" id="WP_179644599.1">
    <property type="nucleotide sequence ID" value="NZ_BAAAYY010000010.1"/>
</dbReference>
<dbReference type="EMBL" id="JACCCC010000001">
    <property type="protein sequence ID" value="NYE48836.1"/>
    <property type="molecule type" value="Genomic_DNA"/>
</dbReference>
<feature type="chain" id="PRO_5032374947" description="Phosphodiester glycosidase domain-containing protein" evidence="1">
    <location>
        <begin position="34"/>
        <end position="721"/>
    </location>
</feature>